<organism evidence="1 2">
    <name type="scientific">Massilia glaciei</name>
    <dbReference type="NCBI Taxonomy" id="1524097"/>
    <lineage>
        <taxon>Bacteria</taxon>
        <taxon>Pseudomonadati</taxon>
        <taxon>Pseudomonadota</taxon>
        <taxon>Betaproteobacteria</taxon>
        <taxon>Burkholderiales</taxon>
        <taxon>Oxalobacteraceae</taxon>
        <taxon>Telluria group</taxon>
        <taxon>Massilia</taxon>
    </lineage>
</organism>
<dbReference type="Proteomes" id="UP000241421">
    <property type="component" value="Unassembled WGS sequence"/>
</dbReference>
<dbReference type="Gene3D" id="1.25.10.10">
    <property type="entry name" value="Leucine-rich Repeat Variant"/>
    <property type="match status" value="1"/>
</dbReference>
<accession>A0A2U2HLT4</accession>
<dbReference type="EMBL" id="PXWF02000191">
    <property type="protein sequence ID" value="PWF48488.1"/>
    <property type="molecule type" value="Genomic_DNA"/>
</dbReference>
<sequence>MPRWLASVGVGFALGFGLAWTIRAPTPEPEFAHPAAVVPAQAPAPGRAAVALRAPAAPAPALADDASVDALWEMALAPPGTQAPGYDAEDRLRRLAQSNPVAVRSLLQRYDNTQTPQARELLKSVLGTVQTPEVIAFSTRLAGSSNMAERKYGFEMLQSLAPDSSEVRGLVKRTLATEQSPEVLVQALATLTSGLASPEESEQIVAQLKTLSQHADPAVRSQSIAQLGQWDKRGEGGERLVQALSDRAPDVRQAAIFAIAQNGVRSEPVKAALMALAADLRESRDVRGSALQALERFSLSKEEYARFAQARAQLLGM</sequence>
<proteinExistence type="predicted"/>
<dbReference type="SUPFAM" id="SSF48371">
    <property type="entry name" value="ARM repeat"/>
    <property type="match status" value="1"/>
</dbReference>
<evidence type="ECO:0000313" key="1">
    <source>
        <dbReference type="EMBL" id="PWF48488.1"/>
    </source>
</evidence>
<evidence type="ECO:0000313" key="2">
    <source>
        <dbReference type="Proteomes" id="UP000241421"/>
    </source>
</evidence>
<keyword evidence="2" id="KW-1185">Reference proteome</keyword>
<reference evidence="1 2" key="1">
    <citation type="submission" date="2018-04" db="EMBL/GenBank/DDBJ databases">
        <title>Massilia violaceinigra sp. nov., a novel purple-pigmented bacterium isolated from Tianshan glacier, Xinjiang, China.</title>
        <authorList>
            <person name="Wang H."/>
        </authorList>
    </citation>
    <scope>NUCLEOTIDE SEQUENCE [LARGE SCALE GENOMIC DNA]</scope>
    <source>
        <strain evidence="1 2">B448-2</strain>
    </source>
</reference>
<name>A0A2U2HLT4_9BURK</name>
<protein>
    <recommendedName>
        <fullName evidence="3">HEAT repeat domain-containing protein</fullName>
    </recommendedName>
</protein>
<comment type="caution">
    <text evidence="1">The sequence shown here is derived from an EMBL/GenBank/DDBJ whole genome shotgun (WGS) entry which is preliminary data.</text>
</comment>
<dbReference type="InterPro" id="IPR011989">
    <property type="entry name" value="ARM-like"/>
</dbReference>
<evidence type="ECO:0008006" key="3">
    <source>
        <dbReference type="Google" id="ProtNLM"/>
    </source>
</evidence>
<gene>
    <name evidence="1" type="ORF">C7C56_011675</name>
</gene>
<dbReference type="AlphaFoldDB" id="A0A2U2HLT4"/>
<dbReference type="InterPro" id="IPR016024">
    <property type="entry name" value="ARM-type_fold"/>
</dbReference>